<evidence type="ECO:0000259" key="1">
    <source>
        <dbReference type="Pfam" id="PF13166"/>
    </source>
</evidence>
<sequence length="763" mass="85805">MLERIHQITSVGLFQDIRPAGMSFKKMTFVYADNGRGKSTLASILRSYTELNPDIVRHRKTIGETTPQNIHLQFSQGNRAIYDNDTWNGKYSDVHVFDLDFVDRNVYSGGEISASHRKRLLSFALGSDAVAARAAFIDASDKAEEAKRVTRLASEKLTVARGNVTLAKYIKPVQEDNIQEKIALVESELDLCKRIETIRNRTGYLSLPLYAPDFSSFFSTLAASYDSLSAGAEEVVCAHIDHINVEGFERWASNGLDYIKDEYCPFCTQSLEGIELIRYYRERFNLAYKALLNQVTGLDKVVATAMRVFNLALLESKIEQAGLVTENWKDCLQLPVSLPDLDKIKASLEGLQSSLNRLTEAKKNDPLAKTQGDYEKEIADAVTAINDELSIFNSGVEVANLDIQAYKEALETKNEETLRVTLSQYEATRLRLSPEIVGFISDYQTAKTAEVVASELKETRRAELNAIMDSTLGKYQSFINDLLMKFGASFRITEINYNYAGGGEPKSEYAIELRGEKISLTGEESSFRSSLSEGDKRTLAFAFFISVLLHDVDLERKIVVIDDPMCSLDNHRRNHTITIIKQIYLRSLQVIILAHDLFFIRTMRDEFLKIPATQMQDISTLRIVNIAGDFSSLDKLDIDLECESPYYKNHRLVSGFADGAHHQLHDTAVAIRPLLEGYLHRRFPGQISPGNLFGEVVAQIAQAQPSDPLFFAKSLVPELNEINNYAGRYHHDTNPQASSEPITPGELMSYSRRALNVIYRGNI</sequence>
<comment type="caution">
    <text evidence="2">The sequence shown here is derived from an EMBL/GenBank/DDBJ whole genome shotgun (WGS) entry which is preliminary data.</text>
</comment>
<reference evidence="2" key="1">
    <citation type="submission" date="2018-07" db="EMBL/GenBank/DDBJ databases">
        <authorList>
            <person name="Ashton P.M."/>
            <person name="Dallman T."/>
            <person name="Nair S."/>
            <person name="De Pinna E."/>
            <person name="Peters T."/>
            <person name="Grant K."/>
        </authorList>
    </citation>
    <scope>NUCLEOTIDE SEQUENCE</scope>
    <source>
        <strain evidence="2">245081</strain>
    </source>
</reference>
<dbReference type="Gene3D" id="3.40.50.300">
    <property type="entry name" value="P-loop containing nucleotide triphosphate hydrolases"/>
    <property type="match status" value="1"/>
</dbReference>
<dbReference type="InterPro" id="IPR027417">
    <property type="entry name" value="P-loop_NTPase"/>
</dbReference>
<dbReference type="GO" id="GO:0006302">
    <property type="term" value="P:double-strand break repair"/>
    <property type="evidence" value="ECO:0007669"/>
    <property type="project" value="TreeGrafter"/>
</dbReference>
<name>A0A5V0BAP7_SALEN</name>
<proteinExistence type="predicted"/>
<dbReference type="PANTHER" id="PTHR32182">
    <property type="entry name" value="DNA REPLICATION AND REPAIR PROTEIN RECF"/>
    <property type="match status" value="1"/>
</dbReference>
<dbReference type="PANTHER" id="PTHR32182:SF0">
    <property type="entry name" value="DNA REPLICATION AND REPAIR PROTEIN RECF"/>
    <property type="match status" value="1"/>
</dbReference>
<feature type="domain" description="Protein CR006 P-loop" evidence="1">
    <location>
        <begin position="248"/>
        <end position="687"/>
    </location>
</feature>
<dbReference type="AlphaFoldDB" id="A0A5V0BAP7"/>
<organism evidence="2">
    <name type="scientific">Salmonella enteritidis</name>
    <dbReference type="NCBI Taxonomy" id="149539"/>
    <lineage>
        <taxon>Bacteria</taxon>
        <taxon>Pseudomonadati</taxon>
        <taxon>Pseudomonadota</taxon>
        <taxon>Gammaproteobacteria</taxon>
        <taxon>Enterobacterales</taxon>
        <taxon>Enterobacteriaceae</taxon>
        <taxon>Salmonella</taxon>
    </lineage>
</organism>
<dbReference type="SUPFAM" id="SSF52540">
    <property type="entry name" value="P-loop containing nucleoside triphosphate hydrolases"/>
    <property type="match status" value="1"/>
</dbReference>
<protein>
    <recommendedName>
        <fullName evidence="1">Protein CR006 P-loop domain-containing protein</fullName>
    </recommendedName>
</protein>
<dbReference type="Pfam" id="PF13166">
    <property type="entry name" value="AAA_13"/>
    <property type="match status" value="1"/>
</dbReference>
<gene>
    <name evidence="2" type="ORF">DUU06_18045</name>
</gene>
<dbReference type="InterPro" id="IPR026866">
    <property type="entry name" value="CR006_AAA"/>
</dbReference>
<dbReference type="EMBL" id="AAGVVM010000038">
    <property type="protein sequence ID" value="EBS5459552.1"/>
    <property type="molecule type" value="Genomic_DNA"/>
</dbReference>
<accession>A0A5V0BAP7</accession>
<dbReference type="GO" id="GO:0000731">
    <property type="term" value="P:DNA synthesis involved in DNA repair"/>
    <property type="evidence" value="ECO:0007669"/>
    <property type="project" value="TreeGrafter"/>
</dbReference>
<evidence type="ECO:0000313" key="2">
    <source>
        <dbReference type="EMBL" id="EBS5459552.1"/>
    </source>
</evidence>